<sequence>MIPASLLKVVLPGEVYPFCLGEKHSGGGFAAASRGNTEYKKTWEAGVVFDAHIHLEQYDNLDERIKRWREAGVKQVTAVSNDLASSYRTLEIKERYPDVVRAGCGFHPEQPLPETSEWEEWKCLVKLEREHIACIGEIGLPHYELDYLPSPLEAYEEFLAECLLVARELKLPAALHAVHDKAELAFDILRREAPAVPAHFHWLKAPEDVVARITKAGYMVSVTPEVCYRERDQRLAAAVPPDRLLVETDGPWPFQGPFAGMETTPELLHDVIATLAGITGEKEADLAARTQKNAERMYGGM</sequence>
<organism evidence="3 4">
    <name type="scientific">Salibacterium qingdaonense</name>
    <dbReference type="NCBI Taxonomy" id="266892"/>
    <lineage>
        <taxon>Bacteria</taxon>
        <taxon>Bacillati</taxon>
        <taxon>Bacillota</taxon>
        <taxon>Bacilli</taxon>
        <taxon>Bacillales</taxon>
        <taxon>Bacillaceae</taxon>
    </lineage>
</organism>
<dbReference type="PROSITE" id="PS01091">
    <property type="entry name" value="TATD_3"/>
    <property type="match status" value="1"/>
</dbReference>
<dbReference type="GO" id="GO:0046872">
    <property type="term" value="F:metal ion binding"/>
    <property type="evidence" value="ECO:0007669"/>
    <property type="project" value="UniProtKB-KW"/>
</dbReference>
<dbReference type="InterPro" id="IPR018228">
    <property type="entry name" value="DNase_TatD-rel_CS"/>
</dbReference>
<dbReference type="SUPFAM" id="SSF51556">
    <property type="entry name" value="Metallo-dependent hydrolases"/>
    <property type="match status" value="1"/>
</dbReference>
<reference evidence="3 4" key="1">
    <citation type="submission" date="2016-10" db="EMBL/GenBank/DDBJ databases">
        <authorList>
            <person name="de Groot N.N."/>
        </authorList>
    </citation>
    <scope>NUCLEOTIDE SEQUENCE [LARGE SCALE GENOMIC DNA]</scope>
    <source>
        <strain evidence="3 4">CGMCC 1.6134</strain>
    </source>
</reference>
<feature type="binding site" evidence="2">
    <location>
        <position position="201"/>
    </location>
    <ligand>
        <name>a divalent metal cation</name>
        <dbReference type="ChEBI" id="CHEBI:60240"/>
        <label>2</label>
    </ligand>
</feature>
<protein>
    <submittedName>
        <fullName evidence="3">TatD DNase family protein</fullName>
    </submittedName>
</protein>
<dbReference type="AlphaFoldDB" id="A0A1I4PJ19"/>
<dbReference type="CDD" id="cd01310">
    <property type="entry name" value="TatD_DNAse"/>
    <property type="match status" value="1"/>
</dbReference>
<keyword evidence="4" id="KW-1185">Reference proteome</keyword>
<dbReference type="Pfam" id="PF01026">
    <property type="entry name" value="TatD_DNase"/>
    <property type="match status" value="1"/>
</dbReference>
<keyword evidence="1" id="KW-0378">Hydrolase</keyword>
<dbReference type="STRING" id="266892.SAMN04488054_1276"/>
<feature type="binding site" evidence="2">
    <location>
        <position position="176"/>
    </location>
    <ligand>
        <name>a divalent metal cation</name>
        <dbReference type="ChEBI" id="CHEBI:60240"/>
        <label>2</label>
    </ligand>
</feature>
<dbReference type="EMBL" id="FOTY01000027">
    <property type="protein sequence ID" value="SFM27556.1"/>
    <property type="molecule type" value="Genomic_DNA"/>
</dbReference>
<dbReference type="GO" id="GO:0016788">
    <property type="term" value="F:hydrolase activity, acting on ester bonds"/>
    <property type="evidence" value="ECO:0007669"/>
    <property type="project" value="InterPro"/>
</dbReference>
<dbReference type="GO" id="GO:0005829">
    <property type="term" value="C:cytosol"/>
    <property type="evidence" value="ECO:0007669"/>
    <property type="project" value="TreeGrafter"/>
</dbReference>
<evidence type="ECO:0000313" key="3">
    <source>
        <dbReference type="EMBL" id="SFM27556.1"/>
    </source>
</evidence>
<dbReference type="InterPro" id="IPR032466">
    <property type="entry name" value="Metal_Hydrolase"/>
</dbReference>
<feature type="binding site" evidence="2">
    <location>
        <position position="137"/>
    </location>
    <ligand>
        <name>a divalent metal cation</name>
        <dbReference type="ChEBI" id="CHEBI:60240"/>
        <label>1</label>
    </ligand>
</feature>
<feature type="binding site" evidence="2">
    <location>
        <position position="52"/>
    </location>
    <ligand>
        <name>a divalent metal cation</name>
        <dbReference type="ChEBI" id="CHEBI:60240"/>
        <label>1</label>
    </ligand>
</feature>
<evidence type="ECO:0000256" key="2">
    <source>
        <dbReference type="PIRSR" id="PIRSR005902-1"/>
    </source>
</evidence>
<dbReference type="InterPro" id="IPR001130">
    <property type="entry name" value="TatD-like"/>
</dbReference>
<dbReference type="Proteomes" id="UP000199668">
    <property type="component" value="Unassembled WGS sequence"/>
</dbReference>
<feature type="binding site" evidence="2">
    <location>
        <position position="249"/>
    </location>
    <ligand>
        <name>a divalent metal cation</name>
        <dbReference type="ChEBI" id="CHEBI:60240"/>
        <label>1</label>
    </ligand>
</feature>
<name>A0A1I4PJ19_9BACI</name>
<dbReference type="PIRSF" id="PIRSF005902">
    <property type="entry name" value="DNase_TatD"/>
    <property type="match status" value="1"/>
</dbReference>
<dbReference type="PANTHER" id="PTHR46124:SF2">
    <property type="entry name" value="D-AMINOACYL-TRNA DEACYLASE"/>
    <property type="match status" value="1"/>
</dbReference>
<evidence type="ECO:0000256" key="1">
    <source>
        <dbReference type="ARBA" id="ARBA00022801"/>
    </source>
</evidence>
<feature type="binding site" evidence="2">
    <location>
        <position position="54"/>
    </location>
    <ligand>
        <name>a divalent metal cation</name>
        <dbReference type="ChEBI" id="CHEBI:60240"/>
        <label>1</label>
    </ligand>
</feature>
<dbReference type="PANTHER" id="PTHR46124">
    <property type="entry name" value="D-AMINOACYL-TRNA DEACYLASE"/>
    <property type="match status" value="1"/>
</dbReference>
<gene>
    <name evidence="3" type="ORF">SAMN04488054_1276</name>
</gene>
<accession>A0A1I4PJ19</accession>
<keyword evidence="2" id="KW-0479">Metal-binding</keyword>
<dbReference type="RefSeq" id="WP_245737026.1">
    <property type="nucleotide sequence ID" value="NZ_FOTY01000027.1"/>
</dbReference>
<dbReference type="Gene3D" id="3.20.20.140">
    <property type="entry name" value="Metal-dependent hydrolases"/>
    <property type="match status" value="1"/>
</dbReference>
<evidence type="ECO:0000313" key="4">
    <source>
        <dbReference type="Proteomes" id="UP000199668"/>
    </source>
</evidence>
<proteinExistence type="predicted"/>